<organism evidence="2 3">
    <name type="scientific">Chrysochromulina tobinii</name>
    <dbReference type="NCBI Taxonomy" id="1460289"/>
    <lineage>
        <taxon>Eukaryota</taxon>
        <taxon>Haptista</taxon>
        <taxon>Haptophyta</taxon>
        <taxon>Prymnesiophyceae</taxon>
        <taxon>Prymnesiales</taxon>
        <taxon>Chrysochromulinaceae</taxon>
        <taxon>Chrysochromulina</taxon>
    </lineage>
</organism>
<evidence type="ECO:0000256" key="1">
    <source>
        <dbReference type="SAM" id="MobiDB-lite"/>
    </source>
</evidence>
<reference evidence="3" key="1">
    <citation type="journal article" date="2015" name="PLoS Genet.">
        <title>Genome Sequence and Transcriptome Analyses of Chrysochromulina tobin: Metabolic Tools for Enhanced Algal Fitness in the Prominent Order Prymnesiales (Haptophyceae).</title>
        <authorList>
            <person name="Hovde B.T."/>
            <person name="Deodato C.R."/>
            <person name="Hunsperger H.M."/>
            <person name="Ryken S.A."/>
            <person name="Yost W."/>
            <person name="Jha R.K."/>
            <person name="Patterson J."/>
            <person name="Monnat R.J. Jr."/>
            <person name="Barlow S.B."/>
            <person name="Starkenburg S.R."/>
            <person name="Cattolico R.A."/>
        </authorList>
    </citation>
    <scope>NUCLEOTIDE SEQUENCE</scope>
    <source>
        <strain evidence="3">CCMP291</strain>
    </source>
</reference>
<feature type="region of interest" description="Disordered" evidence="1">
    <location>
        <begin position="1"/>
        <end position="48"/>
    </location>
</feature>
<gene>
    <name evidence="2" type="ORF">Ctob_009369</name>
</gene>
<dbReference type="CDD" id="cd01734">
    <property type="entry name" value="YlxS_C"/>
    <property type="match status" value="1"/>
</dbReference>
<dbReference type="Proteomes" id="UP000037460">
    <property type="component" value="Unassembled WGS sequence"/>
</dbReference>
<dbReference type="InterPro" id="IPR036847">
    <property type="entry name" value="RimP_C_sf"/>
</dbReference>
<protein>
    <submittedName>
        <fullName evidence="2">Ribosome maturation factor</fullName>
    </submittedName>
</protein>
<accession>A0A0M0JI84</accession>
<sequence>MDAFVQDHLPESSQQRRRKKEWNPAKRAPGSDCRKSVKKRQNDDAAPTLSQQYLLPTARAALADAAKGIGVELVGAVLTRPPRGPKQAGSFKCWIEAADGVSPAVLSEASTALRDALWATIPGKPDITTIAAGQSRPLFTLTDFQRFRGQRAQLTFRNAVGGRRNLVGELLGAEAGTGDDSEPFAIILDETKAG</sequence>
<dbReference type="EMBL" id="JWZX01002899">
    <property type="protein sequence ID" value="KOO26027.1"/>
    <property type="molecule type" value="Genomic_DNA"/>
</dbReference>
<dbReference type="InterPro" id="IPR028998">
    <property type="entry name" value="RimP_C"/>
</dbReference>
<dbReference type="SUPFAM" id="SSF74942">
    <property type="entry name" value="YhbC-like, C-terminal domain"/>
    <property type="match status" value="1"/>
</dbReference>
<evidence type="ECO:0000313" key="3">
    <source>
        <dbReference type="Proteomes" id="UP000037460"/>
    </source>
</evidence>
<evidence type="ECO:0000313" key="2">
    <source>
        <dbReference type="EMBL" id="KOO26027.1"/>
    </source>
</evidence>
<comment type="caution">
    <text evidence="2">The sequence shown here is derived from an EMBL/GenBank/DDBJ whole genome shotgun (WGS) entry which is preliminary data.</text>
</comment>
<feature type="compositionally biased region" description="Basic and acidic residues" evidence="1">
    <location>
        <begin position="32"/>
        <end position="43"/>
    </location>
</feature>
<proteinExistence type="predicted"/>
<dbReference type="AlphaFoldDB" id="A0A0M0JI84"/>
<keyword evidence="3" id="KW-1185">Reference proteome</keyword>
<name>A0A0M0JI84_9EUKA</name>